<evidence type="ECO:0000256" key="1">
    <source>
        <dbReference type="SAM" id="SignalP"/>
    </source>
</evidence>
<organism evidence="2 3">
    <name type="scientific">Symbiodinium natans</name>
    <dbReference type="NCBI Taxonomy" id="878477"/>
    <lineage>
        <taxon>Eukaryota</taxon>
        <taxon>Sar</taxon>
        <taxon>Alveolata</taxon>
        <taxon>Dinophyceae</taxon>
        <taxon>Suessiales</taxon>
        <taxon>Symbiodiniaceae</taxon>
        <taxon>Symbiodinium</taxon>
    </lineage>
</organism>
<feature type="chain" id="PRO_5032668216" evidence="1">
    <location>
        <begin position="27"/>
        <end position="169"/>
    </location>
</feature>
<feature type="signal peptide" evidence="1">
    <location>
        <begin position="1"/>
        <end position="26"/>
    </location>
</feature>
<evidence type="ECO:0000313" key="2">
    <source>
        <dbReference type="EMBL" id="CAE7573645.1"/>
    </source>
</evidence>
<protein>
    <submittedName>
        <fullName evidence="2">Uncharacterized protein</fullName>
    </submittedName>
</protein>
<gene>
    <name evidence="2" type="ORF">SNAT2548_LOCUS32712</name>
</gene>
<keyword evidence="3" id="KW-1185">Reference proteome</keyword>
<reference evidence="2" key="1">
    <citation type="submission" date="2021-02" db="EMBL/GenBank/DDBJ databases">
        <authorList>
            <person name="Dougan E. K."/>
            <person name="Rhodes N."/>
            <person name="Thang M."/>
            <person name="Chan C."/>
        </authorList>
    </citation>
    <scope>NUCLEOTIDE SEQUENCE</scope>
</reference>
<evidence type="ECO:0000313" key="3">
    <source>
        <dbReference type="Proteomes" id="UP000604046"/>
    </source>
</evidence>
<keyword evidence="1" id="KW-0732">Signal</keyword>
<dbReference type="EMBL" id="CAJNDS010002723">
    <property type="protein sequence ID" value="CAE7573645.1"/>
    <property type="molecule type" value="Genomic_DNA"/>
</dbReference>
<proteinExistence type="predicted"/>
<dbReference type="AlphaFoldDB" id="A0A812UMZ9"/>
<dbReference type="Proteomes" id="UP000604046">
    <property type="component" value="Unassembled WGS sequence"/>
</dbReference>
<accession>A0A812UMZ9</accession>
<sequence>MWTLKRRSLFSIGVLLLLYMIRQETAFLMPKPSGRDRVVLRARIPPEADPNIPWHPLMKKGRPHGPIKLPASFEALRSLRIFEEPRLDAELLPERVVQKGTHFSVEEVVYDGQIRGQAIFFLKPKRVFYKESRNLPDDGEDYGEGGWLCGIGTEKGAWFCRKLVRRLRF</sequence>
<dbReference type="OrthoDB" id="412344at2759"/>
<name>A0A812UMZ9_9DINO</name>
<comment type="caution">
    <text evidence="2">The sequence shown here is derived from an EMBL/GenBank/DDBJ whole genome shotgun (WGS) entry which is preliminary data.</text>
</comment>